<dbReference type="InterPro" id="IPR011047">
    <property type="entry name" value="Quinoprotein_ADH-like_sf"/>
</dbReference>
<name>A0A2R8AKS1_9RHOB</name>
<dbReference type="SMART" id="SM00564">
    <property type="entry name" value="PQQ"/>
    <property type="match status" value="6"/>
</dbReference>
<sequence>MKFKTSAALLTSMSILAACSTPEHILQGDREDLRSPNPQTLGADAATDAIAARDETEQQDGPRPINLPGAVNHTSWTHLGGSPTHQVQHATLSSRPQMIWSAPIGQGNDRKHRITAEPVVANGRIYTLDSRAQVVATSTSGASLWARDLTPASDRSDDASGGGLAFADGTVFVSSGFGLVSALDAATGKVKWQQHMDAPGSGAPAAVGGLVYVVSRDNTAWAMDAATGKVKWRLTGTPSQDGVVGVSSPAVTDRVVLLPFGSGEVVAALRKGGTRTWSSLVAGERVGRAYTQVTDITGEPVVKNGVIYTGNSAGRTVALNLSGERLWTAKEGATSPVWVTGGSVFLVSDENEIVRLDAATGDRIWGTRLPYFTKRKARKIKRIHANLGPVLAGGKLWVASSDGIMRGYNPVDGTLIAQTAVPGGAATRPVVVNGVAYVVARDGKLLALR</sequence>
<keyword evidence="1" id="KW-0732">Signal</keyword>
<proteinExistence type="predicted"/>
<dbReference type="EMBL" id="OMOI01000001">
    <property type="protein sequence ID" value="SPF76633.1"/>
    <property type="molecule type" value="Genomic_DNA"/>
</dbReference>
<protein>
    <submittedName>
        <fullName evidence="3">Outer membrane protein assembly factor BamB</fullName>
    </submittedName>
</protein>
<feature type="domain" description="Pyrrolo-quinoline quinone repeat" evidence="2">
    <location>
        <begin position="133"/>
        <end position="366"/>
    </location>
</feature>
<dbReference type="Proteomes" id="UP000244911">
    <property type="component" value="Unassembled WGS sequence"/>
</dbReference>
<feature type="signal peptide" evidence="1">
    <location>
        <begin position="1"/>
        <end position="17"/>
    </location>
</feature>
<dbReference type="PANTHER" id="PTHR34512">
    <property type="entry name" value="CELL SURFACE PROTEIN"/>
    <property type="match status" value="1"/>
</dbReference>
<organism evidence="3 4">
    <name type="scientific">Aliiroseovarius pelagivivens</name>
    <dbReference type="NCBI Taxonomy" id="1639690"/>
    <lineage>
        <taxon>Bacteria</taxon>
        <taxon>Pseudomonadati</taxon>
        <taxon>Pseudomonadota</taxon>
        <taxon>Alphaproteobacteria</taxon>
        <taxon>Rhodobacterales</taxon>
        <taxon>Paracoccaceae</taxon>
        <taxon>Aliiroseovarius</taxon>
    </lineage>
</organism>
<dbReference type="RefSeq" id="WP_306418711.1">
    <property type="nucleotide sequence ID" value="NZ_OMOI01000001.1"/>
</dbReference>
<dbReference type="InterPro" id="IPR018391">
    <property type="entry name" value="PQQ_b-propeller_rpt"/>
</dbReference>
<dbReference type="SUPFAM" id="SSF50998">
    <property type="entry name" value="Quinoprotein alcohol dehydrogenase-like"/>
    <property type="match status" value="1"/>
</dbReference>
<dbReference type="InterPro" id="IPR002372">
    <property type="entry name" value="PQQ_rpt_dom"/>
</dbReference>
<evidence type="ECO:0000313" key="4">
    <source>
        <dbReference type="Proteomes" id="UP000244911"/>
    </source>
</evidence>
<evidence type="ECO:0000313" key="3">
    <source>
        <dbReference type="EMBL" id="SPF76633.1"/>
    </source>
</evidence>
<dbReference type="AlphaFoldDB" id="A0A2R8AKS1"/>
<accession>A0A2R8AKS1</accession>
<evidence type="ECO:0000259" key="2">
    <source>
        <dbReference type="Pfam" id="PF13360"/>
    </source>
</evidence>
<dbReference type="PANTHER" id="PTHR34512:SF30">
    <property type="entry name" value="OUTER MEMBRANE PROTEIN ASSEMBLY FACTOR BAMB"/>
    <property type="match status" value="1"/>
</dbReference>
<gene>
    <name evidence="3" type="primary">bamB</name>
    <name evidence="3" type="ORF">ALP8811_01642</name>
</gene>
<dbReference type="Gene3D" id="2.130.10.10">
    <property type="entry name" value="YVTN repeat-like/Quinoprotein amine dehydrogenase"/>
    <property type="match status" value="1"/>
</dbReference>
<keyword evidence="4" id="KW-1185">Reference proteome</keyword>
<evidence type="ECO:0000256" key="1">
    <source>
        <dbReference type="SAM" id="SignalP"/>
    </source>
</evidence>
<dbReference type="InterPro" id="IPR015943">
    <property type="entry name" value="WD40/YVTN_repeat-like_dom_sf"/>
</dbReference>
<reference evidence="4" key="1">
    <citation type="submission" date="2018-03" db="EMBL/GenBank/DDBJ databases">
        <authorList>
            <person name="Rodrigo-Torres L."/>
            <person name="Arahal R. D."/>
            <person name="Lucena T."/>
        </authorList>
    </citation>
    <scope>NUCLEOTIDE SEQUENCE [LARGE SCALE GENOMIC DNA]</scope>
    <source>
        <strain evidence="4">CECT 8811</strain>
    </source>
</reference>
<feature type="domain" description="Pyrrolo-quinoline quinone repeat" evidence="2">
    <location>
        <begin position="385"/>
        <end position="448"/>
    </location>
</feature>
<dbReference type="PROSITE" id="PS51257">
    <property type="entry name" value="PROKAR_LIPOPROTEIN"/>
    <property type="match status" value="1"/>
</dbReference>
<feature type="chain" id="PRO_5015302580" evidence="1">
    <location>
        <begin position="18"/>
        <end position="449"/>
    </location>
</feature>
<dbReference type="Pfam" id="PF13360">
    <property type="entry name" value="PQQ_2"/>
    <property type="match status" value="2"/>
</dbReference>